<keyword evidence="4" id="KW-1185">Reference proteome</keyword>
<dbReference type="Gene3D" id="3.60.10.10">
    <property type="entry name" value="Endonuclease/exonuclease/phosphatase"/>
    <property type="match status" value="1"/>
</dbReference>
<dbReference type="InterPro" id="IPR005135">
    <property type="entry name" value="Endo/exonuclease/phosphatase"/>
</dbReference>
<accession>A0A9D4UYR9</accession>
<dbReference type="Pfam" id="PF03372">
    <property type="entry name" value="Exo_endo_phos"/>
    <property type="match status" value="1"/>
</dbReference>
<dbReference type="OrthoDB" id="428734at2759"/>
<dbReference type="Proteomes" id="UP000886520">
    <property type="component" value="Chromosome 8"/>
</dbReference>
<dbReference type="SUPFAM" id="SSF56219">
    <property type="entry name" value="DNase I-like"/>
    <property type="match status" value="1"/>
</dbReference>
<feature type="domain" description="Endonuclease/exonuclease/phosphatase" evidence="2">
    <location>
        <begin position="96"/>
        <end position="459"/>
    </location>
</feature>
<evidence type="ECO:0000313" key="3">
    <source>
        <dbReference type="EMBL" id="KAI5076453.1"/>
    </source>
</evidence>
<feature type="compositionally biased region" description="Basic and acidic residues" evidence="1">
    <location>
        <begin position="65"/>
        <end position="75"/>
    </location>
</feature>
<dbReference type="InterPro" id="IPR036691">
    <property type="entry name" value="Endo/exonu/phosph_ase_sf"/>
</dbReference>
<dbReference type="AlphaFoldDB" id="A0A9D4UYR9"/>
<feature type="compositionally biased region" description="Polar residues" evidence="1">
    <location>
        <begin position="42"/>
        <end position="57"/>
    </location>
</feature>
<dbReference type="PANTHER" id="PTHR12121:SF74">
    <property type="entry name" value="CARBON CATABOLITE REPRESSOR PROTEIN 4 HOMOLOG 5"/>
    <property type="match status" value="1"/>
</dbReference>
<evidence type="ECO:0000259" key="2">
    <source>
        <dbReference type="Pfam" id="PF03372"/>
    </source>
</evidence>
<sequence>MLVTSCGSLDSRSNSRNYRHDAVMGTYTNNYRYAFAARVSATSGSDGPSGGAQQHNPPQRWARGPPRDHSNTDEHRYWIHNSTPPPLSAGRFVVVSFNILGVDNANQHCRELYWHIPPFVMDWNYRKKRILLELGLWSPDIICLQEVDRFDDLQTDLVRQGYEGIFKGRTGGSSDGCAIFWRTKKFVLLQEESIEYQELNLRHNVAQLCVLRITCDEPKRGKGKRPKGMEDNLVVVCNIHVLFNPNRGDIKLGQVRHLLEKAYSLSQAWGGIPVVVAGDFNTVPQSPLYQYLCNGMLNLTNYDRRAISGQVDRSRGVRQVRVERWTSTTSQCQVENEGRTVLTETSVVSSDDRLLEDPCAPSFKWTSEELETATGIASESFLKHNLELQSAYSSIEGSQETRDSSNEPLVTTYHGNFMGTVDYIWFTDGLMPVRVLELLPVRVLQRIKGLPSKKWGSDHLALACEFAFKQ</sequence>
<reference evidence="3" key="1">
    <citation type="submission" date="2021-01" db="EMBL/GenBank/DDBJ databases">
        <title>Adiantum capillus-veneris genome.</title>
        <authorList>
            <person name="Fang Y."/>
            <person name="Liao Q."/>
        </authorList>
    </citation>
    <scope>NUCLEOTIDE SEQUENCE</scope>
    <source>
        <strain evidence="3">H3</strain>
        <tissue evidence="3">Leaf</tissue>
    </source>
</reference>
<dbReference type="InterPro" id="IPR050410">
    <property type="entry name" value="CCR4/nocturin_mRNA_transcr"/>
</dbReference>
<protein>
    <recommendedName>
        <fullName evidence="2">Endonuclease/exonuclease/phosphatase domain-containing protein</fullName>
    </recommendedName>
</protein>
<evidence type="ECO:0000256" key="1">
    <source>
        <dbReference type="SAM" id="MobiDB-lite"/>
    </source>
</evidence>
<organism evidence="3 4">
    <name type="scientific">Adiantum capillus-veneris</name>
    <name type="common">Maidenhair fern</name>
    <dbReference type="NCBI Taxonomy" id="13818"/>
    <lineage>
        <taxon>Eukaryota</taxon>
        <taxon>Viridiplantae</taxon>
        <taxon>Streptophyta</taxon>
        <taxon>Embryophyta</taxon>
        <taxon>Tracheophyta</taxon>
        <taxon>Polypodiopsida</taxon>
        <taxon>Polypodiidae</taxon>
        <taxon>Polypodiales</taxon>
        <taxon>Pteridineae</taxon>
        <taxon>Pteridaceae</taxon>
        <taxon>Vittarioideae</taxon>
        <taxon>Adiantum</taxon>
    </lineage>
</organism>
<feature type="region of interest" description="Disordered" evidence="1">
    <location>
        <begin position="42"/>
        <end position="75"/>
    </location>
</feature>
<evidence type="ECO:0000313" key="4">
    <source>
        <dbReference type="Proteomes" id="UP000886520"/>
    </source>
</evidence>
<proteinExistence type="predicted"/>
<dbReference type="EMBL" id="JABFUD020000008">
    <property type="protein sequence ID" value="KAI5076453.1"/>
    <property type="molecule type" value="Genomic_DNA"/>
</dbReference>
<name>A0A9D4UYR9_ADICA</name>
<gene>
    <name evidence="3" type="ORF">GOP47_0008518</name>
</gene>
<dbReference type="PANTHER" id="PTHR12121">
    <property type="entry name" value="CARBON CATABOLITE REPRESSOR PROTEIN 4"/>
    <property type="match status" value="1"/>
</dbReference>
<dbReference type="GO" id="GO:0000175">
    <property type="term" value="F:3'-5'-RNA exonuclease activity"/>
    <property type="evidence" value="ECO:0007669"/>
    <property type="project" value="TreeGrafter"/>
</dbReference>
<comment type="caution">
    <text evidence="3">The sequence shown here is derived from an EMBL/GenBank/DDBJ whole genome shotgun (WGS) entry which is preliminary data.</text>
</comment>